<keyword evidence="2" id="KW-1185">Reference proteome</keyword>
<name>A0ACB6RF48_9PLEO</name>
<gene>
    <name evidence="1" type="ORF">BDR25DRAFT_191719</name>
</gene>
<comment type="caution">
    <text evidence="1">The sequence shown here is derived from an EMBL/GenBank/DDBJ whole genome shotgun (WGS) entry which is preliminary data.</text>
</comment>
<organism evidence="1 2">
    <name type="scientific">Lindgomyces ingoldianus</name>
    <dbReference type="NCBI Taxonomy" id="673940"/>
    <lineage>
        <taxon>Eukaryota</taxon>
        <taxon>Fungi</taxon>
        <taxon>Dikarya</taxon>
        <taxon>Ascomycota</taxon>
        <taxon>Pezizomycotina</taxon>
        <taxon>Dothideomycetes</taxon>
        <taxon>Pleosporomycetidae</taxon>
        <taxon>Pleosporales</taxon>
        <taxon>Lindgomycetaceae</taxon>
        <taxon>Lindgomyces</taxon>
    </lineage>
</organism>
<sequence length="129" mass="14150">IMYHKGAIESSLLQAYISALLFSLACSLIRLFFSREVPNWVTIKPAIQDGWSTCLQTLDGLLPRLGRLASASSDHTIKVWDASSGECLQTLEGHSSWVKSMVFSHDSAWLASASHNYTVKVWDASSGSC</sequence>
<protein>
    <submittedName>
        <fullName evidence="1">NWD1 protein</fullName>
    </submittedName>
</protein>
<evidence type="ECO:0000313" key="1">
    <source>
        <dbReference type="EMBL" id="KAF2477737.1"/>
    </source>
</evidence>
<accession>A0ACB6RF48</accession>
<feature type="non-terminal residue" evidence="1">
    <location>
        <position position="129"/>
    </location>
</feature>
<proteinExistence type="predicted"/>
<evidence type="ECO:0000313" key="2">
    <source>
        <dbReference type="Proteomes" id="UP000799755"/>
    </source>
</evidence>
<dbReference type="Proteomes" id="UP000799755">
    <property type="component" value="Unassembled WGS sequence"/>
</dbReference>
<reference evidence="1" key="1">
    <citation type="journal article" date="2020" name="Stud. Mycol.">
        <title>101 Dothideomycetes genomes: a test case for predicting lifestyles and emergence of pathogens.</title>
        <authorList>
            <person name="Haridas S."/>
            <person name="Albert R."/>
            <person name="Binder M."/>
            <person name="Bloem J."/>
            <person name="Labutti K."/>
            <person name="Salamov A."/>
            <person name="Andreopoulos B."/>
            <person name="Baker S."/>
            <person name="Barry K."/>
            <person name="Bills G."/>
            <person name="Bluhm B."/>
            <person name="Cannon C."/>
            <person name="Castanera R."/>
            <person name="Culley D."/>
            <person name="Daum C."/>
            <person name="Ezra D."/>
            <person name="Gonzalez J."/>
            <person name="Henrissat B."/>
            <person name="Kuo A."/>
            <person name="Liang C."/>
            <person name="Lipzen A."/>
            <person name="Lutzoni F."/>
            <person name="Magnuson J."/>
            <person name="Mondo S."/>
            <person name="Nolan M."/>
            <person name="Ohm R."/>
            <person name="Pangilinan J."/>
            <person name="Park H.-J."/>
            <person name="Ramirez L."/>
            <person name="Alfaro M."/>
            <person name="Sun H."/>
            <person name="Tritt A."/>
            <person name="Yoshinaga Y."/>
            <person name="Zwiers L.-H."/>
            <person name="Turgeon B."/>
            <person name="Goodwin S."/>
            <person name="Spatafora J."/>
            <person name="Crous P."/>
            <person name="Grigoriev I."/>
        </authorList>
    </citation>
    <scope>NUCLEOTIDE SEQUENCE</scope>
    <source>
        <strain evidence="1">ATCC 200398</strain>
    </source>
</reference>
<feature type="non-terminal residue" evidence="1">
    <location>
        <position position="1"/>
    </location>
</feature>
<dbReference type="EMBL" id="MU003492">
    <property type="protein sequence ID" value="KAF2477737.1"/>
    <property type="molecule type" value="Genomic_DNA"/>
</dbReference>